<keyword evidence="1" id="KW-0472">Membrane</keyword>
<dbReference type="Pfam" id="PF16962">
    <property type="entry name" value="ABC_export"/>
    <property type="match status" value="1"/>
</dbReference>
<feature type="transmembrane region" description="Helical" evidence="1">
    <location>
        <begin position="355"/>
        <end position="373"/>
    </location>
</feature>
<dbReference type="AlphaFoldDB" id="A0A545SSK6"/>
<protein>
    <submittedName>
        <fullName evidence="2">Uncharacterized protein</fullName>
    </submittedName>
</protein>
<feature type="transmembrane region" description="Helical" evidence="1">
    <location>
        <begin position="243"/>
        <end position="263"/>
    </location>
</feature>
<dbReference type="Proteomes" id="UP000315816">
    <property type="component" value="Unassembled WGS sequence"/>
</dbReference>
<gene>
    <name evidence="2" type="ORF">FIL88_08930</name>
</gene>
<feature type="transmembrane region" description="Helical" evidence="1">
    <location>
        <begin position="434"/>
        <end position="457"/>
    </location>
</feature>
<keyword evidence="1" id="KW-0812">Transmembrane</keyword>
<feature type="transmembrane region" description="Helical" evidence="1">
    <location>
        <begin position="143"/>
        <end position="168"/>
    </location>
</feature>
<accession>A0A545SSK6</accession>
<sequence>MDQALFRLLMMRMRGGFRLRLMQLTSLRGLLFFLAFFGIIWLLVATSGASSDMGAMSDAALNRQTLSAQISTFMPISMLAMSLLTVALTTGPTFHFSPAEINFLYTGPFHRRDLIIYKFSAYVAGATLSSALIAVLAQGQTGSALSAFFASLLTIIFVQLNSAVIVMAAQTLEGSRLARIRYPVIVLFFAAAAASIVYAWTVPDRSLFDLLSAFRHSWIGTIILIPYIVFAELFVSSSLPQQAFWACIALLINTALLRAIIVLDARTTDRALSENARASNRWERVKQGGSYWATQRAEVRSIRRSPTWGGLGPIAWRQALNVARNSLKVVVVFVGIATCAGPLVAAVGIPLSDPRVLTVIYTFFGFILPRTLVCDFRGDLSRMEIYKTLPIAPWRICAGQLVVQVLVTYVIALPLIVSIIVFEKGSVTSGALVLAAFALPLIVLIYTVENTIHLLFPKKLVPMGRADFEFLGRSLVEFIAKTIVVLAAAAASAAVGYFTLTAFGTSLALPVLASWITLTLIVLLTVVMMQYAFRRFAMAETVD</sequence>
<keyword evidence="3" id="KW-1185">Reference proteome</keyword>
<feature type="transmembrane region" description="Helical" evidence="1">
    <location>
        <begin position="180"/>
        <end position="201"/>
    </location>
</feature>
<organism evidence="2 3">
    <name type="scientific">Aliiroseovarius halocynthiae</name>
    <dbReference type="NCBI Taxonomy" id="985055"/>
    <lineage>
        <taxon>Bacteria</taxon>
        <taxon>Pseudomonadati</taxon>
        <taxon>Pseudomonadota</taxon>
        <taxon>Alphaproteobacteria</taxon>
        <taxon>Rhodobacterales</taxon>
        <taxon>Paracoccaceae</taxon>
        <taxon>Aliiroseovarius</taxon>
    </lineage>
</organism>
<feature type="transmembrane region" description="Helical" evidence="1">
    <location>
        <begin position="394"/>
        <end position="422"/>
    </location>
</feature>
<dbReference type="InterPro" id="IPR031584">
    <property type="entry name" value="Put_ABC_export"/>
</dbReference>
<name>A0A545SSK6_9RHOB</name>
<feature type="transmembrane region" description="Helical" evidence="1">
    <location>
        <begin position="327"/>
        <end position="349"/>
    </location>
</feature>
<evidence type="ECO:0000313" key="2">
    <source>
        <dbReference type="EMBL" id="TQV67954.1"/>
    </source>
</evidence>
<keyword evidence="1" id="KW-1133">Transmembrane helix</keyword>
<dbReference type="EMBL" id="VICH01000005">
    <property type="protein sequence ID" value="TQV67954.1"/>
    <property type="molecule type" value="Genomic_DNA"/>
</dbReference>
<evidence type="ECO:0000313" key="3">
    <source>
        <dbReference type="Proteomes" id="UP000315816"/>
    </source>
</evidence>
<dbReference type="OrthoDB" id="7798170at2"/>
<feature type="transmembrane region" description="Helical" evidence="1">
    <location>
        <begin position="73"/>
        <end position="94"/>
    </location>
</feature>
<feature type="transmembrane region" description="Helical" evidence="1">
    <location>
        <begin position="115"/>
        <end position="137"/>
    </location>
</feature>
<feature type="transmembrane region" description="Helical" evidence="1">
    <location>
        <begin position="512"/>
        <end position="533"/>
    </location>
</feature>
<dbReference type="RefSeq" id="WP_142853386.1">
    <property type="nucleotide sequence ID" value="NZ_FXWW01000001.1"/>
</dbReference>
<feature type="transmembrane region" description="Helical" evidence="1">
    <location>
        <begin position="478"/>
        <end position="500"/>
    </location>
</feature>
<evidence type="ECO:0000256" key="1">
    <source>
        <dbReference type="SAM" id="Phobius"/>
    </source>
</evidence>
<comment type="caution">
    <text evidence="2">The sequence shown here is derived from an EMBL/GenBank/DDBJ whole genome shotgun (WGS) entry which is preliminary data.</text>
</comment>
<proteinExistence type="predicted"/>
<reference evidence="2 3" key="1">
    <citation type="submission" date="2019-06" db="EMBL/GenBank/DDBJ databases">
        <title>A novel species of marine bacteria.</title>
        <authorList>
            <person name="Wang Y."/>
        </authorList>
    </citation>
    <scope>NUCLEOTIDE SEQUENCE [LARGE SCALE GENOMIC DNA]</scope>
    <source>
        <strain evidence="2 3">MA1-10</strain>
    </source>
</reference>